<dbReference type="InterPro" id="IPR026891">
    <property type="entry name" value="Fn3-like"/>
</dbReference>
<evidence type="ECO:0000256" key="3">
    <source>
        <dbReference type="ARBA" id="ARBA00012744"/>
    </source>
</evidence>
<dbReference type="InterPro" id="IPR036881">
    <property type="entry name" value="Glyco_hydro_3_C_sf"/>
</dbReference>
<evidence type="ECO:0000313" key="9">
    <source>
        <dbReference type="Proteomes" id="UP001470230"/>
    </source>
</evidence>
<evidence type="ECO:0000256" key="1">
    <source>
        <dbReference type="ARBA" id="ARBA00000448"/>
    </source>
</evidence>
<evidence type="ECO:0000256" key="5">
    <source>
        <dbReference type="ARBA" id="ARBA00023295"/>
    </source>
</evidence>
<dbReference type="EMBL" id="JAPFFF010000560">
    <property type="protein sequence ID" value="KAK8833985.1"/>
    <property type="molecule type" value="Genomic_DNA"/>
</dbReference>
<dbReference type="Gene3D" id="3.40.50.1700">
    <property type="entry name" value="Glycoside hydrolase family 3 C-terminal domain"/>
    <property type="match status" value="2"/>
</dbReference>
<accession>A0ABR2GJ77</accession>
<dbReference type="Gene3D" id="3.20.20.300">
    <property type="entry name" value="Glycoside hydrolase, family 3, N-terminal domain"/>
    <property type="match status" value="2"/>
</dbReference>
<reference evidence="7 9" key="1">
    <citation type="submission" date="2024-04" db="EMBL/GenBank/DDBJ databases">
        <title>Tritrichomonas musculus Genome.</title>
        <authorList>
            <person name="Alves-Ferreira E."/>
            <person name="Grigg M."/>
            <person name="Lorenzi H."/>
            <person name="Galac M."/>
        </authorList>
    </citation>
    <scope>NUCLEOTIDE SEQUENCE [LARGE SCALE GENOMIC DNA]</scope>
    <source>
        <strain evidence="7 9">EAF2021</strain>
    </source>
</reference>
<dbReference type="SMART" id="SM01217">
    <property type="entry name" value="Fn3_like"/>
    <property type="match status" value="1"/>
</dbReference>
<evidence type="ECO:0000313" key="7">
    <source>
        <dbReference type="EMBL" id="KAK8833985.1"/>
    </source>
</evidence>
<keyword evidence="5" id="KW-0326">Glycosidase</keyword>
<evidence type="ECO:0000259" key="6">
    <source>
        <dbReference type="SMART" id="SM01217"/>
    </source>
</evidence>
<dbReference type="Pfam" id="PF14310">
    <property type="entry name" value="Fn3-like"/>
    <property type="match status" value="1"/>
</dbReference>
<dbReference type="EMBL" id="JAPFFF010000037">
    <property type="protein sequence ID" value="KAK8842695.1"/>
    <property type="molecule type" value="Genomic_DNA"/>
</dbReference>
<dbReference type="EC" id="3.2.1.21" evidence="3"/>
<sequence>MDVKAILKQLSLEEKLSLCVGGSYFHTKPIPRLNIPPILLLDGPNGINLVEINNDRQYLHEGQIKTICFPSACCTCCSFDRDNLYKMGEAIGDGMVKDGVSVILGPSVNIKRSPLCGRNYEYFSEDPFLATTLAGSLIKGIQSKGVGACVKHFAANNQETRRFSISAQIDERTFHEIYLSAFEGLVKDAKPWIVMASYNKINDVYSALNHELLTHILREEWKWNLNTDENSPIVEGVVVSDWGGIVDRLEAFKAGVDLAMPGDPDYDFTPFIKAVQNKELDEDIVNKAAERVLNIVFKAQEIIEKSKIDSSIQYGVGMENVKGMLSKQHKLSREVAENSIVLLKNDDSLLPLPISNEDSKEIKILYVGEFAKKPHFQGYGSARVDPYKVDNCYHASVDLLESHPSKGGRISVSYVKGFDTANGKLTEESKSQTIESAKFSDIVVVFAGTPQFLEIENQDLEDIRLPSGENELIEEISKVNKNVAVVLQTGSAVEMPWINNVKSVVETYFCGESGGKAIANILFGLVNPSGHLCESFPIRNSDNPSYENFPGEEKVVNYAEGVFVGYRYYDTKNVDVLFPFGHGLSYTTFKLSNIRIRDGDNSDLVFADNDPNIFVCVDIENAGERAGKAVAQMYVSDQTGKIERPFKELKDFEKIYLEPGEKKSVQFHLNQRSFAWWNVETHNWSVSSGDFNIIIGQSSKDENSVQLKLKIKSTTEK</sequence>
<dbReference type="InterPro" id="IPR050288">
    <property type="entry name" value="Cellulose_deg_GH3"/>
</dbReference>
<comment type="caution">
    <text evidence="7">The sequence shown here is derived from an EMBL/GenBank/DDBJ whole genome shotgun (WGS) entry which is preliminary data.</text>
</comment>
<keyword evidence="9" id="KW-1185">Reference proteome</keyword>
<dbReference type="InterPro" id="IPR002772">
    <property type="entry name" value="Glyco_hydro_3_C"/>
</dbReference>
<keyword evidence="4" id="KW-0378">Hydrolase</keyword>
<evidence type="ECO:0000313" key="8">
    <source>
        <dbReference type="EMBL" id="KAK8842695.1"/>
    </source>
</evidence>
<dbReference type="PANTHER" id="PTHR42715:SF10">
    <property type="entry name" value="BETA-GLUCOSIDASE"/>
    <property type="match status" value="1"/>
</dbReference>
<dbReference type="Pfam" id="PF01915">
    <property type="entry name" value="Glyco_hydro_3_C"/>
    <property type="match status" value="1"/>
</dbReference>
<dbReference type="InterPro" id="IPR001764">
    <property type="entry name" value="Glyco_hydro_3_N"/>
</dbReference>
<comment type="similarity">
    <text evidence="2">Belongs to the glycosyl hydrolase 3 family.</text>
</comment>
<dbReference type="InterPro" id="IPR036962">
    <property type="entry name" value="Glyco_hydro_3_N_sf"/>
</dbReference>
<dbReference type="SUPFAM" id="SSF51445">
    <property type="entry name" value="(Trans)glycosidases"/>
    <property type="match status" value="1"/>
</dbReference>
<dbReference type="Gene3D" id="2.60.40.10">
    <property type="entry name" value="Immunoglobulins"/>
    <property type="match status" value="1"/>
</dbReference>
<dbReference type="Pfam" id="PF00933">
    <property type="entry name" value="Glyco_hydro_3"/>
    <property type="match status" value="1"/>
</dbReference>
<gene>
    <name evidence="8" type="ORF">M9Y10_025556</name>
    <name evidence="7" type="ORF">M9Y10_037454</name>
</gene>
<dbReference type="PRINTS" id="PR00133">
    <property type="entry name" value="GLHYDRLASE3"/>
</dbReference>
<dbReference type="Proteomes" id="UP001470230">
    <property type="component" value="Unassembled WGS sequence"/>
</dbReference>
<feature type="domain" description="Fibronectin type III-like" evidence="6">
    <location>
        <begin position="629"/>
        <end position="699"/>
    </location>
</feature>
<dbReference type="InterPro" id="IPR017853">
    <property type="entry name" value="GH"/>
</dbReference>
<name>A0ABR2GJ77_9EUKA</name>
<comment type="catalytic activity">
    <reaction evidence="1">
        <text>Hydrolysis of terminal, non-reducing beta-D-glucosyl residues with release of beta-D-glucose.</text>
        <dbReference type="EC" id="3.2.1.21"/>
    </reaction>
</comment>
<organism evidence="7 9">
    <name type="scientific">Tritrichomonas musculus</name>
    <dbReference type="NCBI Taxonomy" id="1915356"/>
    <lineage>
        <taxon>Eukaryota</taxon>
        <taxon>Metamonada</taxon>
        <taxon>Parabasalia</taxon>
        <taxon>Tritrichomonadida</taxon>
        <taxon>Tritrichomonadidae</taxon>
        <taxon>Tritrichomonas</taxon>
    </lineage>
</organism>
<proteinExistence type="inferred from homology"/>
<dbReference type="SUPFAM" id="SSF52279">
    <property type="entry name" value="Beta-D-glucan exohydrolase, C-terminal domain"/>
    <property type="match status" value="1"/>
</dbReference>
<dbReference type="PANTHER" id="PTHR42715">
    <property type="entry name" value="BETA-GLUCOSIDASE"/>
    <property type="match status" value="1"/>
</dbReference>
<evidence type="ECO:0000256" key="4">
    <source>
        <dbReference type="ARBA" id="ARBA00022801"/>
    </source>
</evidence>
<dbReference type="InterPro" id="IPR013783">
    <property type="entry name" value="Ig-like_fold"/>
</dbReference>
<protein>
    <recommendedName>
        <fullName evidence="3">beta-glucosidase</fullName>
        <ecNumber evidence="3">3.2.1.21</ecNumber>
    </recommendedName>
</protein>
<evidence type="ECO:0000256" key="2">
    <source>
        <dbReference type="ARBA" id="ARBA00005336"/>
    </source>
</evidence>